<feature type="compositionally biased region" description="Low complexity" evidence="1">
    <location>
        <begin position="87"/>
        <end position="106"/>
    </location>
</feature>
<protein>
    <submittedName>
        <fullName evidence="2">Uncharacterized protein</fullName>
    </submittedName>
</protein>
<keyword evidence="3" id="KW-1185">Reference proteome</keyword>
<dbReference type="EMBL" id="CM009755">
    <property type="protein sequence ID" value="PUZ48831.1"/>
    <property type="molecule type" value="Genomic_DNA"/>
</dbReference>
<feature type="compositionally biased region" description="Low complexity" evidence="1">
    <location>
        <begin position="68"/>
        <end position="77"/>
    </location>
</feature>
<evidence type="ECO:0000256" key="1">
    <source>
        <dbReference type="SAM" id="MobiDB-lite"/>
    </source>
</evidence>
<dbReference type="Gramene" id="PUZ48831">
    <property type="protein sequence ID" value="PUZ48831"/>
    <property type="gene ID" value="GQ55_7G277100"/>
</dbReference>
<evidence type="ECO:0000313" key="2">
    <source>
        <dbReference type="EMBL" id="PUZ48831.1"/>
    </source>
</evidence>
<accession>A0A2T7CZU0</accession>
<reference evidence="2 3" key="1">
    <citation type="submission" date="2018-04" db="EMBL/GenBank/DDBJ databases">
        <title>WGS assembly of Panicum hallii var. hallii HAL2.</title>
        <authorList>
            <person name="Lovell J."/>
            <person name="Jenkins J."/>
            <person name="Lowry D."/>
            <person name="Mamidi S."/>
            <person name="Sreedasyam A."/>
            <person name="Weng X."/>
            <person name="Barry K."/>
            <person name="Bonette J."/>
            <person name="Campitelli B."/>
            <person name="Daum C."/>
            <person name="Gordon S."/>
            <person name="Gould B."/>
            <person name="Lipzen A."/>
            <person name="MacQueen A."/>
            <person name="Palacio-Mejia J."/>
            <person name="Plott C."/>
            <person name="Shakirov E."/>
            <person name="Shu S."/>
            <person name="Yoshinaga Y."/>
            <person name="Zane M."/>
            <person name="Rokhsar D."/>
            <person name="Grimwood J."/>
            <person name="Schmutz J."/>
            <person name="Juenger T."/>
        </authorList>
    </citation>
    <scope>NUCLEOTIDE SEQUENCE [LARGE SCALE GENOMIC DNA]</scope>
    <source>
        <strain evidence="3">cv. HAL2</strain>
    </source>
</reference>
<gene>
    <name evidence="2" type="ORF">GQ55_7G277100</name>
</gene>
<name>A0A2T7CZU0_9POAL</name>
<dbReference type="Proteomes" id="UP000244336">
    <property type="component" value="Chromosome 7"/>
</dbReference>
<evidence type="ECO:0000313" key="3">
    <source>
        <dbReference type="Proteomes" id="UP000244336"/>
    </source>
</evidence>
<sequence>MSKRPRIELHGDEPERLGGGHRLSKEPDMSNRPSLSEFGMSKLPLIGRCTGRTPRQHLLPCGSVRMTTTRTPTLSCTPAPSIARSFASRPSTRTRGPSPPTAARSW</sequence>
<feature type="region of interest" description="Disordered" evidence="1">
    <location>
        <begin position="1"/>
        <end position="39"/>
    </location>
</feature>
<feature type="region of interest" description="Disordered" evidence="1">
    <location>
        <begin position="68"/>
        <end position="106"/>
    </location>
</feature>
<organism evidence="2 3">
    <name type="scientific">Panicum hallii var. hallii</name>
    <dbReference type="NCBI Taxonomy" id="1504633"/>
    <lineage>
        <taxon>Eukaryota</taxon>
        <taxon>Viridiplantae</taxon>
        <taxon>Streptophyta</taxon>
        <taxon>Embryophyta</taxon>
        <taxon>Tracheophyta</taxon>
        <taxon>Spermatophyta</taxon>
        <taxon>Magnoliopsida</taxon>
        <taxon>Liliopsida</taxon>
        <taxon>Poales</taxon>
        <taxon>Poaceae</taxon>
        <taxon>PACMAD clade</taxon>
        <taxon>Panicoideae</taxon>
        <taxon>Panicodae</taxon>
        <taxon>Paniceae</taxon>
        <taxon>Panicinae</taxon>
        <taxon>Panicum</taxon>
        <taxon>Panicum sect. Panicum</taxon>
    </lineage>
</organism>
<proteinExistence type="predicted"/>
<feature type="compositionally biased region" description="Basic and acidic residues" evidence="1">
    <location>
        <begin position="1"/>
        <end position="29"/>
    </location>
</feature>
<dbReference type="AlphaFoldDB" id="A0A2T7CZU0"/>